<dbReference type="PATRIC" id="fig|631454.5.peg.2251"/>
<dbReference type="AlphaFoldDB" id="V4RI06"/>
<evidence type="ECO:0000259" key="1">
    <source>
        <dbReference type="Pfam" id="PF19489"/>
    </source>
</evidence>
<dbReference type="InterPro" id="IPR045795">
    <property type="entry name" value="SLT_4"/>
</dbReference>
<dbReference type="STRING" id="631454.N177_2282"/>
<reference evidence="2 3" key="1">
    <citation type="journal article" date="2014" name="Genome Announc.">
        <title>Draft Genome Sequence of Lutibaculum baratangense Strain AMV1T, Isolated from a Mud Volcano in Andamans, India.</title>
        <authorList>
            <person name="Singh A."/>
            <person name="Sreenivas A."/>
            <person name="Sathyanarayana Reddy G."/>
            <person name="Pinnaka A.K."/>
            <person name="Shivaji S."/>
        </authorList>
    </citation>
    <scope>NUCLEOTIDE SEQUENCE [LARGE SCALE GENOMIC DNA]</scope>
    <source>
        <strain evidence="2 3">AMV1</strain>
    </source>
</reference>
<accession>V4RI06</accession>
<dbReference type="Gene3D" id="1.10.530.10">
    <property type="match status" value="1"/>
</dbReference>
<dbReference type="CDD" id="cd00442">
    <property type="entry name" value="Lyz-like"/>
    <property type="match status" value="1"/>
</dbReference>
<comment type="caution">
    <text evidence="2">The sequence shown here is derived from an EMBL/GenBank/DDBJ whole genome shotgun (WGS) entry which is preliminary data.</text>
</comment>
<evidence type="ECO:0000313" key="3">
    <source>
        <dbReference type="Proteomes" id="UP000017819"/>
    </source>
</evidence>
<evidence type="ECO:0000313" key="2">
    <source>
        <dbReference type="EMBL" id="ESR24959.1"/>
    </source>
</evidence>
<gene>
    <name evidence="2" type="ORF">N177_2282</name>
</gene>
<proteinExistence type="predicted"/>
<dbReference type="SUPFAM" id="SSF53955">
    <property type="entry name" value="Lysozyme-like"/>
    <property type="match status" value="1"/>
</dbReference>
<organism evidence="2 3">
    <name type="scientific">Lutibaculum baratangense AMV1</name>
    <dbReference type="NCBI Taxonomy" id="631454"/>
    <lineage>
        <taxon>Bacteria</taxon>
        <taxon>Pseudomonadati</taxon>
        <taxon>Pseudomonadota</taxon>
        <taxon>Alphaproteobacteria</taxon>
        <taxon>Hyphomicrobiales</taxon>
        <taxon>Tepidamorphaceae</taxon>
        <taxon>Lutibaculum</taxon>
    </lineage>
</organism>
<feature type="domain" description="Transglycosylase SLT" evidence="1">
    <location>
        <begin position="2"/>
        <end position="184"/>
    </location>
</feature>
<dbReference type="Pfam" id="PF19489">
    <property type="entry name" value="SLT_4"/>
    <property type="match status" value="1"/>
</dbReference>
<keyword evidence="3" id="KW-1185">Reference proteome</keyword>
<dbReference type="InterPro" id="IPR023346">
    <property type="entry name" value="Lysozyme-like_dom_sf"/>
</dbReference>
<dbReference type="eggNOG" id="COG4764">
    <property type="taxonomic scope" value="Bacteria"/>
</dbReference>
<protein>
    <submittedName>
        <fullName evidence="2">Putative lipoprotein</fullName>
    </submittedName>
</protein>
<name>V4RI06_9HYPH</name>
<keyword evidence="2" id="KW-0449">Lipoprotein</keyword>
<sequence>MVLLLLVGGCATAPSNIGNTCAVFDQRDGWFNNWRKAAYRTESEFGVPVHILMATMYVESGFQPRARPPRNKLFGFIPWKRQSSAYGYAQALDGTWKTYQRATGRSSASRTNFADAIHFVGWYHSESRRRNGISVNNPYDLYLAYHLGHTGYARGAARNHAGARAAAKRFADISGKYAVQLRSCGR</sequence>
<dbReference type="EMBL" id="AWXZ01000029">
    <property type="protein sequence ID" value="ESR24959.1"/>
    <property type="molecule type" value="Genomic_DNA"/>
</dbReference>
<dbReference type="Proteomes" id="UP000017819">
    <property type="component" value="Unassembled WGS sequence"/>
</dbReference>